<feature type="compositionally biased region" description="Basic and acidic residues" evidence="1">
    <location>
        <begin position="205"/>
        <end position="223"/>
    </location>
</feature>
<feature type="region of interest" description="Disordered" evidence="1">
    <location>
        <begin position="204"/>
        <end position="223"/>
    </location>
</feature>
<dbReference type="AlphaFoldDB" id="A0A7S2BPS1"/>
<proteinExistence type="predicted"/>
<dbReference type="EMBL" id="HBGT01010115">
    <property type="protein sequence ID" value="CAD9403173.1"/>
    <property type="molecule type" value="Transcribed_RNA"/>
</dbReference>
<organism evidence="2">
    <name type="scientific">Florenciella parvula</name>
    <dbReference type="NCBI Taxonomy" id="236787"/>
    <lineage>
        <taxon>Eukaryota</taxon>
        <taxon>Sar</taxon>
        <taxon>Stramenopiles</taxon>
        <taxon>Ochrophyta</taxon>
        <taxon>Dictyochophyceae</taxon>
        <taxon>Florenciellales</taxon>
        <taxon>Florenciella</taxon>
    </lineage>
</organism>
<evidence type="ECO:0000313" key="2">
    <source>
        <dbReference type="EMBL" id="CAD9403173.1"/>
    </source>
</evidence>
<feature type="region of interest" description="Disordered" evidence="1">
    <location>
        <begin position="1"/>
        <end position="192"/>
    </location>
</feature>
<gene>
    <name evidence="2" type="ORF">FPAR1323_LOCUS5495</name>
</gene>
<feature type="compositionally biased region" description="Low complexity" evidence="1">
    <location>
        <begin position="67"/>
        <end position="78"/>
    </location>
</feature>
<feature type="compositionally biased region" description="Low complexity" evidence="1">
    <location>
        <begin position="1"/>
        <end position="10"/>
    </location>
</feature>
<reference evidence="2" key="1">
    <citation type="submission" date="2021-01" db="EMBL/GenBank/DDBJ databases">
        <authorList>
            <person name="Corre E."/>
            <person name="Pelletier E."/>
            <person name="Niang G."/>
            <person name="Scheremetjew M."/>
            <person name="Finn R."/>
            <person name="Kale V."/>
            <person name="Holt S."/>
            <person name="Cochrane G."/>
            <person name="Meng A."/>
            <person name="Brown T."/>
            <person name="Cohen L."/>
        </authorList>
    </citation>
    <scope>NUCLEOTIDE SEQUENCE</scope>
    <source>
        <strain evidence="2">RCC1693</strain>
    </source>
</reference>
<evidence type="ECO:0008006" key="3">
    <source>
        <dbReference type="Google" id="ProtNLM"/>
    </source>
</evidence>
<evidence type="ECO:0000256" key="1">
    <source>
        <dbReference type="SAM" id="MobiDB-lite"/>
    </source>
</evidence>
<accession>A0A7S2BPS1</accession>
<protein>
    <recommendedName>
        <fullName evidence="3">Sfi1 spindle body domain-containing protein</fullName>
    </recommendedName>
</protein>
<sequence length="447" mass="48542">MPTPADAGARADGDGDAGGAGGVEGAQSGAGEEEVYLEVERGDAHSDDECDMSIPFPNHRDHHRDQAAATTAGDGPATIDSVGGGSGRGRGSGSGGGRSTASTPAREGRPRDDGRESDQGRSRESTPRGHSRGVGARSGRTPNSGGRGGVTSARSRGAGGGRGRDEQQQGSDADVDSTRERVPPTPVFIETGLKGMDARNAARVQAREELARKRREAEEAKAQQERDEAAALAERRAQDAAVAMSAAQKRAAAAAAAKEGARLAVMHYTYASLMHRGLLPWKRLVEQRRLDEIKATRFAEDMLAVSTWRSWTLFVVERRRQKRARAEALLWNILRRKDHRVVKQGWARWAKLTFDLRARGVAVAAQHRYHAVVRHWRAWQAVSKGRRADLEKRAAAVVALSAARAVRRGMGTWRAAKASRTKEAARELALERERERTWSKVRGWLGE</sequence>
<feature type="compositionally biased region" description="Gly residues" evidence="1">
    <location>
        <begin position="82"/>
        <end position="98"/>
    </location>
</feature>
<feature type="compositionally biased region" description="Basic and acidic residues" evidence="1">
    <location>
        <begin position="106"/>
        <end position="127"/>
    </location>
</feature>
<name>A0A7S2BPS1_9STRA</name>
<feature type="compositionally biased region" description="Basic and acidic residues" evidence="1">
    <location>
        <begin position="38"/>
        <end position="47"/>
    </location>
</feature>